<dbReference type="AlphaFoldDB" id="A0AAE1CYT9"/>
<accession>A0AAE1CYT9</accession>
<evidence type="ECO:0000313" key="3">
    <source>
        <dbReference type="Proteomes" id="UP001283361"/>
    </source>
</evidence>
<proteinExistence type="predicted"/>
<comment type="caution">
    <text evidence="2">The sequence shown here is derived from an EMBL/GenBank/DDBJ whole genome shotgun (WGS) entry which is preliminary data.</text>
</comment>
<dbReference type="Proteomes" id="UP001283361">
    <property type="component" value="Unassembled WGS sequence"/>
</dbReference>
<protein>
    <submittedName>
        <fullName evidence="2">Uncharacterized protein</fullName>
    </submittedName>
</protein>
<feature type="compositionally biased region" description="Low complexity" evidence="1">
    <location>
        <begin position="99"/>
        <end position="112"/>
    </location>
</feature>
<gene>
    <name evidence="2" type="ORF">RRG08_065250</name>
</gene>
<name>A0AAE1CYT9_9GAST</name>
<sequence length="112" mass="11703">MNGKKRKGPVSRLEGIKKHHSGVASELDLPVAALTRPPPSLVADQAGSRSGRLASIPRLSYPVTIGQLSRTSWRDGVSGSQTSHYPGQTSAEGGGEGARINNNRRNLYGGGG</sequence>
<evidence type="ECO:0000256" key="1">
    <source>
        <dbReference type="SAM" id="MobiDB-lite"/>
    </source>
</evidence>
<dbReference type="EMBL" id="JAWDGP010006169">
    <property type="protein sequence ID" value="KAK3746085.1"/>
    <property type="molecule type" value="Genomic_DNA"/>
</dbReference>
<feature type="compositionally biased region" description="Polar residues" evidence="1">
    <location>
        <begin position="78"/>
        <end position="91"/>
    </location>
</feature>
<organism evidence="2 3">
    <name type="scientific">Elysia crispata</name>
    <name type="common">lettuce slug</name>
    <dbReference type="NCBI Taxonomy" id="231223"/>
    <lineage>
        <taxon>Eukaryota</taxon>
        <taxon>Metazoa</taxon>
        <taxon>Spiralia</taxon>
        <taxon>Lophotrochozoa</taxon>
        <taxon>Mollusca</taxon>
        <taxon>Gastropoda</taxon>
        <taxon>Heterobranchia</taxon>
        <taxon>Euthyneura</taxon>
        <taxon>Panpulmonata</taxon>
        <taxon>Sacoglossa</taxon>
        <taxon>Placobranchoidea</taxon>
        <taxon>Plakobranchidae</taxon>
        <taxon>Elysia</taxon>
    </lineage>
</organism>
<reference evidence="2" key="1">
    <citation type="journal article" date="2023" name="G3 (Bethesda)">
        <title>A reference genome for the long-term kleptoplast-retaining sea slug Elysia crispata morphotype clarki.</title>
        <authorList>
            <person name="Eastman K.E."/>
            <person name="Pendleton A.L."/>
            <person name="Shaikh M.A."/>
            <person name="Suttiyut T."/>
            <person name="Ogas R."/>
            <person name="Tomko P."/>
            <person name="Gavelis G."/>
            <person name="Widhalm J.R."/>
            <person name="Wisecaver J.H."/>
        </authorList>
    </citation>
    <scope>NUCLEOTIDE SEQUENCE</scope>
    <source>
        <strain evidence="2">ECLA1</strain>
    </source>
</reference>
<keyword evidence="3" id="KW-1185">Reference proteome</keyword>
<evidence type="ECO:0000313" key="2">
    <source>
        <dbReference type="EMBL" id="KAK3746085.1"/>
    </source>
</evidence>
<feature type="region of interest" description="Disordered" evidence="1">
    <location>
        <begin position="1"/>
        <end position="22"/>
    </location>
</feature>
<feature type="region of interest" description="Disordered" evidence="1">
    <location>
        <begin position="71"/>
        <end position="112"/>
    </location>
</feature>